<keyword evidence="6 7" id="KW-0472">Membrane</keyword>
<protein>
    <submittedName>
        <fullName evidence="9">MFS transporter</fullName>
    </submittedName>
</protein>
<feature type="transmembrane region" description="Helical" evidence="7">
    <location>
        <begin position="299"/>
        <end position="322"/>
    </location>
</feature>
<keyword evidence="4 7" id="KW-0812">Transmembrane</keyword>
<feature type="transmembrane region" description="Helical" evidence="7">
    <location>
        <begin position="362"/>
        <end position="381"/>
    </location>
</feature>
<dbReference type="AlphaFoldDB" id="A0A7Y7M3V4"/>
<evidence type="ECO:0000256" key="3">
    <source>
        <dbReference type="ARBA" id="ARBA00022475"/>
    </source>
</evidence>
<feature type="transmembrane region" description="Helical" evidence="7">
    <location>
        <begin position="275"/>
        <end position="293"/>
    </location>
</feature>
<feature type="transmembrane region" description="Helical" evidence="7">
    <location>
        <begin position="215"/>
        <end position="237"/>
    </location>
</feature>
<dbReference type="InterPro" id="IPR011701">
    <property type="entry name" value="MFS"/>
</dbReference>
<evidence type="ECO:0000256" key="2">
    <source>
        <dbReference type="ARBA" id="ARBA00022448"/>
    </source>
</evidence>
<evidence type="ECO:0000313" key="9">
    <source>
        <dbReference type="EMBL" id="NVN10075.1"/>
    </source>
</evidence>
<dbReference type="EMBL" id="JABXXP010000015">
    <property type="protein sequence ID" value="NVN10075.1"/>
    <property type="molecule type" value="Genomic_DNA"/>
</dbReference>
<dbReference type="PROSITE" id="PS50850">
    <property type="entry name" value="MFS"/>
    <property type="match status" value="1"/>
</dbReference>
<comment type="subcellular location">
    <subcellularLocation>
        <location evidence="1">Cell membrane</location>
        <topology evidence="1">Multi-pass membrane protein</topology>
    </subcellularLocation>
</comment>
<dbReference type="Gene3D" id="1.20.1250.20">
    <property type="entry name" value="MFS general substrate transporter like domains"/>
    <property type="match status" value="1"/>
</dbReference>
<keyword evidence="5 7" id="KW-1133">Transmembrane helix</keyword>
<evidence type="ECO:0000256" key="4">
    <source>
        <dbReference type="ARBA" id="ARBA00022692"/>
    </source>
</evidence>
<keyword evidence="2" id="KW-0813">Transport</keyword>
<sequence>MTLDRKSTAIFWFSAGVSAALMMSTNVASGIYPIYKQSGTLSAFQITEVFATYIAGLMPVLLVSSWIVSTFGLRIVIAVALVLASVGTATMASASTLMSFVLARVLQGIAVGLSTGNLAAAIVRFEPNNDHHRAALTTGLAMTIGGGSAPIGAAIVAERVAHPTYVPYLLVTMLLLLLIPGCFLLPSERQMTVSPITRPNIPEYVRNVFKRSAGAAFLSWSVTATFLSVVPVAVSAYLAPGDLLGPALSAGAILIISGITQSLSGRIMPERKLKVGYSVLILAAITLIVGEILGSVPLVLVSSIIGGIGHGLTFLGASRVLNVAIAGKVERAEVLAAYNVAIYCGVGLPPLCVGALSAIMSTTSAVCLFGTFVMLMAGYGMSHRATKTV</sequence>
<feature type="transmembrane region" description="Helical" evidence="7">
    <location>
        <begin position="168"/>
        <end position="186"/>
    </location>
</feature>
<dbReference type="PANTHER" id="PTHR23517">
    <property type="entry name" value="RESISTANCE PROTEIN MDTM, PUTATIVE-RELATED-RELATED"/>
    <property type="match status" value="1"/>
</dbReference>
<feature type="transmembrane region" description="Helical" evidence="7">
    <location>
        <begin position="45"/>
        <end position="68"/>
    </location>
</feature>
<dbReference type="InterPro" id="IPR020846">
    <property type="entry name" value="MFS_dom"/>
</dbReference>
<feature type="transmembrane region" description="Helical" evidence="7">
    <location>
        <begin position="243"/>
        <end position="263"/>
    </location>
</feature>
<dbReference type="Pfam" id="PF07690">
    <property type="entry name" value="MFS_1"/>
    <property type="match status" value="1"/>
</dbReference>
<evidence type="ECO:0000256" key="1">
    <source>
        <dbReference type="ARBA" id="ARBA00004651"/>
    </source>
</evidence>
<dbReference type="PANTHER" id="PTHR23517:SF13">
    <property type="entry name" value="MAJOR FACILITATOR SUPERFAMILY MFS_1"/>
    <property type="match status" value="1"/>
</dbReference>
<dbReference type="InterPro" id="IPR036259">
    <property type="entry name" value="MFS_trans_sf"/>
</dbReference>
<feature type="transmembrane region" description="Helical" evidence="7">
    <location>
        <begin position="75"/>
        <end position="95"/>
    </location>
</feature>
<evidence type="ECO:0000256" key="5">
    <source>
        <dbReference type="ARBA" id="ARBA00022989"/>
    </source>
</evidence>
<dbReference type="GO" id="GO:0022857">
    <property type="term" value="F:transmembrane transporter activity"/>
    <property type="evidence" value="ECO:0007669"/>
    <property type="project" value="InterPro"/>
</dbReference>
<dbReference type="Proteomes" id="UP000534870">
    <property type="component" value="Unassembled WGS sequence"/>
</dbReference>
<evidence type="ECO:0000256" key="7">
    <source>
        <dbReference type="SAM" id="Phobius"/>
    </source>
</evidence>
<dbReference type="SUPFAM" id="SSF103473">
    <property type="entry name" value="MFS general substrate transporter"/>
    <property type="match status" value="1"/>
</dbReference>
<gene>
    <name evidence="9" type="ORF">HUK84_02735</name>
</gene>
<dbReference type="CDD" id="cd06174">
    <property type="entry name" value="MFS"/>
    <property type="match status" value="1"/>
</dbReference>
<dbReference type="GO" id="GO:0005886">
    <property type="term" value="C:plasma membrane"/>
    <property type="evidence" value="ECO:0007669"/>
    <property type="project" value="UniProtKB-SubCell"/>
</dbReference>
<organism evidence="9 10">
    <name type="scientific">Nguyenibacter vanlangensis</name>
    <dbReference type="NCBI Taxonomy" id="1216886"/>
    <lineage>
        <taxon>Bacteria</taxon>
        <taxon>Pseudomonadati</taxon>
        <taxon>Pseudomonadota</taxon>
        <taxon>Alphaproteobacteria</taxon>
        <taxon>Acetobacterales</taxon>
        <taxon>Acetobacteraceae</taxon>
        <taxon>Nguyenibacter</taxon>
    </lineage>
</organism>
<evidence type="ECO:0000256" key="6">
    <source>
        <dbReference type="ARBA" id="ARBA00023136"/>
    </source>
</evidence>
<dbReference type="RefSeq" id="WP_176638862.1">
    <property type="nucleotide sequence ID" value="NZ_JABXXP010000015.1"/>
</dbReference>
<reference evidence="9 10" key="1">
    <citation type="submission" date="2020-06" db="EMBL/GenBank/DDBJ databases">
        <title>Description of novel acetic acid bacteria.</title>
        <authorList>
            <person name="Sombolestani A."/>
        </authorList>
    </citation>
    <scope>NUCLEOTIDE SEQUENCE [LARGE SCALE GENOMIC DNA]</scope>
    <source>
        <strain evidence="9 10">LMG 31431</strain>
    </source>
</reference>
<evidence type="ECO:0000259" key="8">
    <source>
        <dbReference type="PROSITE" id="PS50850"/>
    </source>
</evidence>
<feature type="transmembrane region" description="Helical" evidence="7">
    <location>
        <begin position="135"/>
        <end position="156"/>
    </location>
</feature>
<feature type="domain" description="Major facilitator superfamily (MFS) profile" evidence="8">
    <location>
        <begin position="1"/>
        <end position="389"/>
    </location>
</feature>
<feature type="transmembrane region" description="Helical" evidence="7">
    <location>
        <begin position="101"/>
        <end position="123"/>
    </location>
</feature>
<evidence type="ECO:0000313" key="10">
    <source>
        <dbReference type="Proteomes" id="UP000534870"/>
    </source>
</evidence>
<accession>A0A7Y7M3V4</accession>
<feature type="transmembrane region" description="Helical" evidence="7">
    <location>
        <begin position="334"/>
        <end position="356"/>
    </location>
</feature>
<name>A0A7Y7M3V4_9PROT</name>
<keyword evidence="3" id="KW-1003">Cell membrane</keyword>
<proteinExistence type="predicted"/>
<dbReference type="InterPro" id="IPR050171">
    <property type="entry name" value="MFS_Transporters"/>
</dbReference>
<comment type="caution">
    <text evidence="9">The sequence shown here is derived from an EMBL/GenBank/DDBJ whole genome shotgun (WGS) entry which is preliminary data.</text>
</comment>